<keyword evidence="2" id="KW-1185">Reference proteome</keyword>
<gene>
    <name evidence="1" type="ORF">C0V82_10835</name>
</gene>
<dbReference type="InterPro" id="IPR010376">
    <property type="entry name" value="GBBH-like_N"/>
</dbReference>
<dbReference type="EMBL" id="CP025611">
    <property type="protein sequence ID" value="AUN30681.1"/>
    <property type="molecule type" value="Genomic_DNA"/>
</dbReference>
<dbReference type="Pfam" id="PF06155">
    <property type="entry name" value="GBBH-like_N"/>
    <property type="match status" value="1"/>
</dbReference>
<dbReference type="AlphaFoldDB" id="A0A2K9NC21"/>
<evidence type="ECO:0000313" key="1">
    <source>
        <dbReference type="EMBL" id="AUN30681.1"/>
    </source>
</evidence>
<dbReference type="PANTHER" id="PTHR35303:SF5">
    <property type="entry name" value="OS02G0197800 PROTEIN"/>
    <property type="match status" value="1"/>
</dbReference>
<protein>
    <submittedName>
        <fullName evidence="1">Uncharacterized protein</fullName>
    </submittedName>
</protein>
<evidence type="ECO:0000313" key="2">
    <source>
        <dbReference type="Proteomes" id="UP000234752"/>
    </source>
</evidence>
<dbReference type="KEGG" id="ncb:C0V82_10835"/>
<name>A0A2K9NC21_9PROT</name>
<dbReference type="Gene3D" id="3.30.2020.30">
    <property type="match status" value="1"/>
</dbReference>
<accession>A0A2K9NC21</accession>
<dbReference type="Proteomes" id="UP000234752">
    <property type="component" value="Chromosome eg_1"/>
</dbReference>
<dbReference type="InterPro" id="IPR038492">
    <property type="entry name" value="GBBH-like_N_sf"/>
</dbReference>
<proteinExistence type="predicted"/>
<organism evidence="1 2">
    <name type="scientific">Niveispirillum cyanobacteriorum</name>
    <dbReference type="NCBI Taxonomy" id="1612173"/>
    <lineage>
        <taxon>Bacteria</taxon>
        <taxon>Pseudomonadati</taxon>
        <taxon>Pseudomonadota</taxon>
        <taxon>Alphaproteobacteria</taxon>
        <taxon>Rhodospirillales</taxon>
        <taxon>Azospirillaceae</taxon>
        <taxon>Niveispirillum</taxon>
    </lineage>
</organism>
<reference evidence="1 2" key="1">
    <citation type="submission" date="2017-12" db="EMBL/GenBank/DDBJ databases">
        <title>Genomes of bacteria within cyanobacterial aggregates.</title>
        <authorList>
            <person name="Cai H."/>
        </authorList>
    </citation>
    <scope>NUCLEOTIDE SEQUENCE [LARGE SCALE GENOMIC DNA]</scope>
    <source>
        <strain evidence="1 2">TH16</strain>
    </source>
</reference>
<dbReference type="RefSeq" id="WP_102112358.1">
    <property type="nucleotide sequence ID" value="NZ_BMGN01000002.1"/>
</dbReference>
<sequence length="128" mass="14293">MSEERFASEAGGSSHWPTELRLNRAERVLSVSFDDGSRFDLPAEFLRVESPSAEVQGHTPAQKQLVTGKRHVAITRVDPVGNYAVRLTFDDGHDSGIYSWTLLHRLGRDREALWQSYLDALAAKGLGR</sequence>
<dbReference type="PANTHER" id="PTHR35303">
    <property type="entry name" value="OS02G0197800 PROTEIN"/>
    <property type="match status" value="1"/>
</dbReference>
<dbReference type="OrthoDB" id="9794178at2"/>